<dbReference type="GO" id="GO:0042101">
    <property type="term" value="C:T cell receptor complex"/>
    <property type="evidence" value="ECO:0007669"/>
    <property type="project" value="UniProtKB-KW"/>
</dbReference>
<reference evidence="7" key="2">
    <citation type="submission" date="2025-09" db="UniProtKB">
        <authorList>
            <consortium name="Ensembl"/>
        </authorList>
    </citation>
    <scope>IDENTIFICATION</scope>
</reference>
<dbReference type="SUPFAM" id="SSF48726">
    <property type="entry name" value="Immunoglobulin"/>
    <property type="match status" value="1"/>
</dbReference>
<dbReference type="GO" id="GO:0002250">
    <property type="term" value="P:adaptive immune response"/>
    <property type="evidence" value="ECO:0007669"/>
    <property type="project" value="UniProtKB-KW"/>
</dbReference>
<dbReference type="PANTHER" id="PTHR19367:SF18">
    <property type="entry name" value="T CELL RECEPTOR ALPHA VARIABLE 16"/>
    <property type="match status" value="1"/>
</dbReference>
<keyword evidence="2" id="KW-1064">Adaptive immunity</keyword>
<dbReference type="PROSITE" id="PS50835">
    <property type="entry name" value="IG_LIKE"/>
    <property type="match status" value="1"/>
</dbReference>
<dbReference type="InterPro" id="IPR007110">
    <property type="entry name" value="Ig-like_dom"/>
</dbReference>
<evidence type="ECO:0000259" key="6">
    <source>
        <dbReference type="PROSITE" id="PS50835"/>
    </source>
</evidence>
<keyword evidence="5" id="KW-0391">Immunity</keyword>
<keyword evidence="8" id="KW-1185">Reference proteome</keyword>
<evidence type="ECO:0000256" key="1">
    <source>
        <dbReference type="ARBA" id="ARBA00022729"/>
    </source>
</evidence>
<keyword evidence="3" id="KW-0675">Receptor</keyword>
<feature type="domain" description="Ig-like" evidence="6">
    <location>
        <begin position="21"/>
        <end position="120"/>
    </location>
</feature>
<dbReference type="InterPro" id="IPR013106">
    <property type="entry name" value="Ig_V-set"/>
</dbReference>
<evidence type="ECO:0000256" key="5">
    <source>
        <dbReference type="ARBA" id="ARBA00043266"/>
    </source>
</evidence>
<evidence type="ECO:0000313" key="8">
    <source>
        <dbReference type="Proteomes" id="UP000261660"/>
    </source>
</evidence>
<dbReference type="Ensembl" id="ENSLBET00000011872.1">
    <property type="protein sequence ID" value="ENSLBEP00000011286.1"/>
    <property type="gene ID" value="ENSLBEG00000008687.1"/>
</dbReference>
<keyword evidence="4" id="KW-0393">Immunoglobulin domain</keyword>
<dbReference type="Gene3D" id="2.60.40.10">
    <property type="entry name" value="Immunoglobulins"/>
    <property type="match status" value="1"/>
</dbReference>
<dbReference type="InterPro" id="IPR013783">
    <property type="entry name" value="Ig-like_fold"/>
</dbReference>
<dbReference type="InterPro" id="IPR051287">
    <property type="entry name" value="TCR_variable_region"/>
</dbReference>
<evidence type="ECO:0000256" key="4">
    <source>
        <dbReference type="ARBA" id="ARBA00023319"/>
    </source>
</evidence>
<name>A0A3Q3EV30_9LABR</name>
<dbReference type="Pfam" id="PF07686">
    <property type="entry name" value="V-set"/>
    <property type="match status" value="1"/>
</dbReference>
<evidence type="ECO:0000256" key="2">
    <source>
        <dbReference type="ARBA" id="ARBA00023130"/>
    </source>
</evidence>
<reference evidence="7" key="1">
    <citation type="submission" date="2025-08" db="UniProtKB">
        <authorList>
            <consortium name="Ensembl"/>
        </authorList>
    </citation>
    <scope>IDENTIFICATION</scope>
</reference>
<evidence type="ECO:0000313" key="7">
    <source>
        <dbReference type="Ensembl" id="ENSLBEP00000011286.1"/>
    </source>
</evidence>
<keyword evidence="5" id="KW-1279">T cell receptor</keyword>
<dbReference type="InterPro" id="IPR036179">
    <property type="entry name" value="Ig-like_dom_sf"/>
</dbReference>
<dbReference type="STRING" id="56723.ENSLBEP00000011286"/>
<dbReference type="AlphaFoldDB" id="A0A3Q3EV30"/>
<dbReference type="PANTHER" id="PTHR19367">
    <property type="entry name" value="T-CELL RECEPTOR ALPHA CHAIN V REGION"/>
    <property type="match status" value="1"/>
</dbReference>
<dbReference type="InParanoid" id="A0A3Q3EV30"/>
<protein>
    <recommendedName>
        <fullName evidence="6">Ig-like domain-containing protein</fullName>
    </recommendedName>
</protein>
<dbReference type="Proteomes" id="UP000261660">
    <property type="component" value="Unplaced"/>
</dbReference>
<accession>A0A3Q3EV30</accession>
<organism evidence="7 8">
    <name type="scientific">Labrus bergylta</name>
    <name type="common">ballan wrasse</name>
    <dbReference type="NCBI Taxonomy" id="56723"/>
    <lineage>
        <taxon>Eukaryota</taxon>
        <taxon>Metazoa</taxon>
        <taxon>Chordata</taxon>
        <taxon>Craniata</taxon>
        <taxon>Vertebrata</taxon>
        <taxon>Euteleostomi</taxon>
        <taxon>Actinopterygii</taxon>
        <taxon>Neopterygii</taxon>
        <taxon>Teleostei</taxon>
        <taxon>Neoteleostei</taxon>
        <taxon>Acanthomorphata</taxon>
        <taxon>Eupercaria</taxon>
        <taxon>Labriformes</taxon>
        <taxon>Labridae</taxon>
        <taxon>Labrus</taxon>
    </lineage>
</organism>
<dbReference type="GeneTree" id="ENSGT01030000234557"/>
<sequence>MVAVFRQVGTVASGSECKGEDRVIQPTEDVFASEGDTVTLDCIFETTRTSPTLIWYRQKCNDFPRYIPEFLLYITEGGSIHPTDSDFSAYINKTEKRVNLEISSAALTDSAVYYCALSPQ</sequence>
<proteinExistence type="predicted"/>
<evidence type="ECO:0000256" key="3">
    <source>
        <dbReference type="ARBA" id="ARBA00023170"/>
    </source>
</evidence>
<keyword evidence="1" id="KW-0732">Signal</keyword>